<evidence type="ECO:0000256" key="2">
    <source>
        <dbReference type="ARBA" id="ARBA00008856"/>
    </source>
</evidence>
<accession>A0A2N9J577</accession>
<evidence type="ECO:0000256" key="3">
    <source>
        <dbReference type="ARBA" id="ARBA00015817"/>
    </source>
</evidence>
<feature type="region of interest" description="Disordered" evidence="6">
    <location>
        <begin position="1022"/>
        <end position="1052"/>
    </location>
</feature>
<evidence type="ECO:0000259" key="7">
    <source>
        <dbReference type="Pfam" id="PF13890"/>
    </source>
</evidence>
<dbReference type="GO" id="GO:0005737">
    <property type="term" value="C:cytoplasm"/>
    <property type="evidence" value="ECO:0007669"/>
    <property type="project" value="UniProtKB-SubCell"/>
</dbReference>
<sequence length="1427" mass="162986">MKLKTRRHALHSSILFKFYYIFTTQFQILVEHFDDFTLASSWERFISEIEAVCRQWMSNGPKNLLEKGAVLLEFSKNLYKVKSELKYALKSYCMEYYFEKTNNDGKVSEWSFTLHELQLCFGVKEFLVIAPQSASGVVLDTPEASKLLSAVAIALSNCSSLLTAFVPVHDPSRKAYIGIQNRGTVFTRRFEADRIGSQVPVKLMHLEGLYELFVSKFAYSTLDISVHHFKVHFTMKLTYRTIPYDDDNDVLETDAEMTESGGNPASDIHNRAQWDDDCPWSEWYSAEDPVKGFELIAIWSEKMVESSSEMAVLENASPHEAEKWILFPNFSENLNDASKGIQIGFASQLRLLVDALDMSFEAQFMEDFVSVENQGPDNLKASMVIPPPTVIDRVLKELFHDGWRHTHCLTLPNHFHGNRYGNPKSLLESRSLFGQLAKGKILTMDNLRKRGICIVDWCCLCKNSGESRDHLLLHCSYAQALWSFAFSLFGISWVMPAQITDFLASWMGGFGKSRAALVWGAVPHCVMWLLWRERNHRVFEGQEVISLDLKSSFLRTLYEWVSITTSPAISSYEEFLDSCVQEPNFAKGEHKTSRTIKGAPLESLFAQFCLHTLWFGNCNIRAIAVLWIEFVREVRWCWEESQPLPKMPANEVCFPWKSIWGVKAPPRVAFFMWTVAWGWILTCDNLKKRGFVLAGWCCMCKNAEESVDHLLLHCWAARQLWNFVFQFVGIVWVLPLHVSELLFGWWNWFGKRSSGVWNLIPSCLMWTIWRERNKRTFENTETPLAKIIEIFFGSLYDWSRAWGLTSSPSVGEFLASLAFDSSDSHFIYDGMPKIASLLYFLLQLAICIEWRRELNEDYQDCIESMDHTSPHKKEDDPAGEDSDSSVMQTPGEDFDGKRDSPLTPEDLHGSGTPVSKFSGEPEGTVLADPKSSDSIRRGSAGVVGSMMLLKSYQRMHAPFTQEAPLMTEDMHEERLKAVEAFGDSFNFSAQLERDILSSDMSAFKAANPDAIFEDFIRWHSPGDWENDDTQKNGSTKRMEDSNNDWPPRGRLSRRMSEHGNLWRKIWNDAPALPASEQKPLLDPNREGEKSSYTVKLLAGCFSYCDSVGQSIVHETEMIRSERILILHYLETLQPHQLLEEMVCTAFRASADTLNQTSYGGLKQMATKLEQLYITMASSLRPLQGIPCLSLSSILLQLHASLKVSEWGEGERVLGFTFTVIMCIAANRLSAGSEIIDDLRQLCGVLEHVEKLLTVASSLHRKFLQAPRLSEAIFSDYYNFYLPRMGTASVGDNAQTDFDKKIQVRIHERPVVSNMFTLPTANQSWRKVLSMGNLLNGHEPILREIIFSLRDKVSDHYAAHIPSVYQREIETYLDLDLELVTGYCWSKSLFVANGWPSLVQSIRQYAILVRFKEWMSLDFGQPSLTHYG</sequence>
<protein>
    <recommendedName>
        <fullName evidence="3">Rab3 GTPase-activating protein catalytic subunit</fullName>
    </recommendedName>
</protein>
<comment type="subcellular location">
    <subcellularLocation>
        <location evidence="1">Cytoplasm</location>
    </subcellularLocation>
</comment>
<dbReference type="GO" id="GO:0005096">
    <property type="term" value="F:GTPase activator activity"/>
    <property type="evidence" value="ECO:0007669"/>
    <property type="project" value="UniProtKB-KW"/>
</dbReference>
<feature type="compositionally biased region" description="Basic and acidic residues" evidence="6">
    <location>
        <begin position="866"/>
        <end position="876"/>
    </location>
</feature>
<feature type="compositionally biased region" description="Basic and acidic residues" evidence="6">
    <location>
        <begin position="894"/>
        <end position="908"/>
    </location>
</feature>
<organism evidence="9">
    <name type="scientific">Fagus sylvatica</name>
    <name type="common">Beechnut</name>
    <dbReference type="NCBI Taxonomy" id="28930"/>
    <lineage>
        <taxon>Eukaryota</taxon>
        <taxon>Viridiplantae</taxon>
        <taxon>Streptophyta</taxon>
        <taxon>Embryophyta</taxon>
        <taxon>Tracheophyta</taxon>
        <taxon>Spermatophyta</taxon>
        <taxon>Magnoliopsida</taxon>
        <taxon>eudicotyledons</taxon>
        <taxon>Gunneridae</taxon>
        <taxon>Pentapetalae</taxon>
        <taxon>rosids</taxon>
        <taxon>fabids</taxon>
        <taxon>Fagales</taxon>
        <taxon>Fagaceae</taxon>
        <taxon>Fagus</taxon>
    </lineage>
</organism>
<gene>
    <name evidence="9" type="ORF">FSB_LOCUS59646</name>
</gene>
<evidence type="ECO:0000313" key="9">
    <source>
        <dbReference type="EMBL" id="SPD31764.1"/>
    </source>
</evidence>
<dbReference type="PANTHER" id="PTHR21422">
    <property type="entry name" value="RAB3 GTPASE-ACTIVATING PROTEIN CATALYTIC SUBUNIT"/>
    <property type="match status" value="1"/>
</dbReference>
<feature type="domain" description="Rab3GAP catalytic subunit conserved" evidence="7">
    <location>
        <begin position="933"/>
        <end position="1089"/>
    </location>
</feature>
<dbReference type="InterPro" id="IPR026147">
    <property type="entry name" value="Rab3GAP1_conserved"/>
</dbReference>
<feature type="domain" description="Reverse transcriptase zinc-binding" evidence="8">
    <location>
        <begin position="435"/>
        <end position="482"/>
    </location>
</feature>
<evidence type="ECO:0000256" key="6">
    <source>
        <dbReference type="SAM" id="MobiDB-lite"/>
    </source>
</evidence>
<dbReference type="InterPro" id="IPR026960">
    <property type="entry name" value="RVT-Znf"/>
</dbReference>
<keyword evidence="4" id="KW-0343">GTPase activation</keyword>
<proteinExistence type="inferred from homology"/>
<dbReference type="EMBL" id="OIVN01006378">
    <property type="protein sequence ID" value="SPD31764.1"/>
    <property type="molecule type" value="Genomic_DNA"/>
</dbReference>
<name>A0A2N9J577_FAGSY</name>
<reference evidence="9" key="1">
    <citation type="submission" date="2018-02" db="EMBL/GenBank/DDBJ databases">
        <authorList>
            <person name="Cohen D.B."/>
            <person name="Kent A.D."/>
        </authorList>
    </citation>
    <scope>NUCLEOTIDE SEQUENCE</scope>
</reference>
<evidence type="ECO:0000256" key="1">
    <source>
        <dbReference type="ARBA" id="ARBA00004496"/>
    </source>
</evidence>
<feature type="domain" description="Reverse transcriptase zinc-binding" evidence="8">
    <location>
        <begin position="649"/>
        <end position="721"/>
    </location>
</feature>
<keyword evidence="5" id="KW-0963">Cytoplasm</keyword>
<dbReference type="Pfam" id="PF13966">
    <property type="entry name" value="zf-RVT"/>
    <property type="match status" value="2"/>
</dbReference>
<feature type="region of interest" description="Disordered" evidence="6">
    <location>
        <begin position="866"/>
        <end position="938"/>
    </location>
</feature>
<evidence type="ECO:0000259" key="8">
    <source>
        <dbReference type="Pfam" id="PF13966"/>
    </source>
</evidence>
<dbReference type="Pfam" id="PF13890">
    <property type="entry name" value="Rab3-GTPase_cat"/>
    <property type="match status" value="1"/>
</dbReference>
<dbReference type="InterPro" id="IPR045700">
    <property type="entry name" value="Rab3GAP1"/>
</dbReference>
<evidence type="ECO:0000256" key="4">
    <source>
        <dbReference type="ARBA" id="ARBA00022468"/>
    </source>
</evidence>
<evidence type="ECO:0000256" key="5">
    <source>
        <dbReference type="ARBA" id="ARBA00022490"/>
    </source>
</evidence>
<comment type="similarity">
    <text evidence="2">Belongs to the Rab3-GAP catalytic subunit family.</text>
</comment>
<dbReference type="PANTHER" id="PTHR21422:SF9">
    <property type="entry name" value="RAB3 GTPASE-ACTIVATING PROTEIN CATALYTIC SUBUNIT"/>
    <property type="match status" value="1"/>
</dbReference>